<dbReference type="Pfam" id="PF07690">
    <property type="entry name" value="MFS_1"/>
    <property type="match status" value="1"/>
</dbReference>
<feature type="transmembrane region" description="Helical" evidence="7">
    <location>
        <begin position="391"/>
        <end position="412"/>
    </location>
</feature>
<feature type="transmembrane region" description="Helical" evidence="7">
    <location>
        <begin position="61"/>
        <end position="81"/>
    </location>
</feature>
<feature type="transmembrane region" description="Helical" evidence="7">
    <location>
        <begin position="191"/>
        <end position="214"/>
    </location>
</feature>
<evidence type="ECO:0000313" key="9">
    <source>
        <dbReference type="EMBL" id="QQQ20044.1"/>
    </source>
</evidence>
<sequence length="489" mass="51501">MYWMGRDMGFQLVGMAMDAGMMWGMAAILVGIALTGYGLLPATIEVAATAEIIAPPEDAPLTRAHWGMMALLALALIIDIMKPASLGFVTPGMSAEYGVGGAMVAVLPFAALSGTVVGSFVWGWLADIYGRRATILLSSVMFIGTSICGAMPDFWWNVGMCFLMGAAAGGMLPVAYALLAEIMPTKHRGWALVLVGGIGAVGGYFAASVLAAWLQPDWGWRIMWFLNLPTGLLLIALSPLLPESARFLQHIGRIDEARAVLARFGAVVRSNAEDQPGPTRGDHSHLPPVDRRHLGVTVALTLAALSWGLVNFGLLLWLPGALVAEGRSMEAAGGLIAKSTLIAAPTVLVSVWLYSRWSTKKSLALMLGVTALGLVGFLMRGAGVEWLADPIAPLALLIVGSSGVISIILPYTAENYPLRIRGRATGWIAGCSKLGGLLAQGLSVAALTPPFGVAAALIGVPMAGALILILWLGRETRGRDLRDLEETEL</sequence>
<organism evidence="9 10">
    <name type="scientific">Brevundimonas vitisensis</name>
    <dbReference type="NCBI Taxonomy" id="2800818"/>
    <lineage>
        <taxon>Bacteria</taxon>
        <taxon>Pseudomonadati</taxon>
        <taxon>Pseudomonadota</taxon>
        <taxon>Alphaproteobacteria</taxon>
        <taxon>Caulobacterales</taxon>
        <taxon>Caulobacteraceae</taxon>
        <taxon>Brevundimonas</taxon>
    </lineage>
</organism>
<keyword evidence="5 7" id="KW-1133">Transmembrane helix</keyword>
<dbReference type="PANTHER" id="PTHR23511">
    <property type="entry name" value="SYNAPTIC VESICLE GLYCOPROTEIN 2"/>
    <property type="match status" value="1"/>
</dbReference>
<dbReference type="InterPro" id="IPR011701">
    <property type="entry name" value="MFS"/>
</dbReference>
<keyword evidence="4 7" id="KW-0812">Transmembrane</keyword>
<gene>
    <name evidence="9" type="ORF">JIP62_06920</name>
</gene>
<dbReference type="InterPro" id="IPR020846">
    <property type="entry name" value="MFS_dom"/>
</dbReference>
<accession>A0ABX7BR29</accession>
<dbReference type="Gene3D" id="1.20.1250.20">
    <property type="entry name" value="MFS general substrate transporter like domains"/>
    <property type="match status" value="1"/>
</dbReference>
<evidence type="ECO:0000256" key="4">
    <source>
        <dbReference type="ARBA" id="ARBA00022692"/>
    </source>
</evidence>
<dbReference type="InterPro" id="IPR005829">
    <property type="entry name" value="Sugar_transporter_CS"/>
</dbReference>
<name>A0ABX7BR29_9CAUL</name>
<evidence type="ECO:0000256" key="6">
    <source>
        <dbReference type="ARBA" id="ARBA00023136"/>
    </source>
</evidence>
<dbReference type="InterPro" id="IPR036259">
    <property type="entry name" value="MFS_trans_sf"/>
</dbReference>
<keyword evidence="6 7" id="KW-0472">Membrane</keyword>
<feature type="domain" description="Major facilitator superfamily (MFS) profile" evidence="8">
    <location>
        <begin position="68"/>
        <end position="477"/>
    </location>
</feature>
<dbReference type="PROSITE" id="PS00217">
    <property type="entry name" value="SUGAR_TRANSPORT_2"/>
    <property type="match status" value="1"/>
</dbReference>
<keyword evidence="3" id="KW-0813">Transport</keyword>
<dbReference type="PANTHER" id="PTHR23511:SF34">
    <property type="entry name" value="SYNAPTIC VESICLE GLYCOPROTEIN 2"/>
    <property type="match status" value="1"/>
</dbReference>
<feature type="transmembrane region" description="Helical" evidence="7">
    <location>
        <begin position="162"/>
        <end position="179"/>
    </location>
</feature>
<dbReference type="CDD" id="cd17316">
    <property type="entry name" value="MFS_SV2_like"/>
    <property type="match status" value="1"/>
</dbReference>
<evidence type="ECO:0000256" key="2">
    <source>
        <dbReference type="ARBA" id="ARBA00010992"/>
    </source>
</evidence>
<evidence type="ECO:0000313" key="10">
    <source>
        <dbReference type="Proteomes" id="UP000595448"/>
    </source>
</evidence>
<evidence type="ECO:0000256" key="7">
    <source>
        <dbReference type="SAM" id="Phobius"/>
    </source>
</evidence>
<keyword evidence="10" id="KW-1185">Reference proteome</keyword>
<evidence type="ECO:0000256" key="5">
    <source>
        <dbReference type="ARBA" id="ARBA00022989"/>
    </source>
</evidence>
<dbReference type="EMBL" id="CP067977">
    <property type="protein sequence ID" value="QQQ20044.1"/>
    <property type="molecule type" value="Genomic_DNA"/>
</dbReference>
<comment type="subcellular location">
    <subcellularLocation>
        <location evidence="1">Membrane</location>
        <topology evidence="1">Multi-pass membrane protein</topology>
    </subcellularLocation>
</comment>
<dbReference type="Proteomes" id="UP000595448">
    <property type="component" value="Chromosome"/>
</dbReference>
<evidence type="ECO:0000256" key="3">
    <source>
        <dbReference type="ARBA" id="ARBA00022448"/>
    </source>
</evidence>
<reference evidence="9 10" key="1">
    <citation type="submission" date="2021-01" db="EMBL/GenBank/DDBJ databases">
        <title>Brevundimonas vitis sp. nov., an bacterium isolated from grape (Vitis vinifera).</title>
        <authorList>
            <person name="Jiang L."/>
            <person name="Lee J."/>
        </authorList>
    </citation>
    <scope>NUCLEOTIDE SEQUENCE [LARGE SCALE GENOMIC DNA]</scope>
    <source>
        <strain evidence="9 10">GRTSA-9</strain>
    </source>
</reference>
<dbReference type="SUPFAM" id="SSF103473">
    <property type="entry name" value="MFS general substrate transporter"/>
    <property type="match status" value="1"/>
</dbReference>
<feature type="transmembrane region" description="Helical" evidence="7">
    <location>
        <begin position="220"/>
        <end position="241"/>
    </location>
</feature>
<feature type="transmembrane region" description="Helical" evidence="7">
    <location>
        <begin position="20"/>
        <end position="40"/>
    </location>
</feature>
<comment type="similarity">
    <text evidence="2">Belongs to the major facilitator superfamily. Sugar transporter (TC 2.A.1.1) family.</text>
</comment>
<feature type="transmembrane region" description="Helical" evidence="7">
    <location>
        <begin position="101"/>
        <end position="123"/>
    </location>
</feature>
<feature type="transmembrane region" description="Helical" evidence="7">
    <location>
        <begin position="294"/>
        <end position="319"/>
    </location>
</feature>
<feature type="transmembrane region" description="Helical" evidence="7">
    <location>
        <begin position="135"/>
        <end position="156"/>
    </location>
</feature>
<feature type="transmembrane region" description="Helical" evidence="7">
    <location>
        <begin position="451"/>
        <end position="472"/>
    </location>
</feature>
<feature type="transmembrane region" description="Helical" evidence="7">
    <location>
        <begin position="331"/>
        <end position="355"/>
    </location>
</feature>
<evidence type="ECO:0000259" key="8">
    <source>
        <dbReference type="PROSITE" id="PS50850"/>
    </source>
</evidence>
<feature type="transmembrane region" description="Helical" evidence="7">
    <location>
        <begin position="362"/>
        <end position="379"/>
    </location>
</feature>
<protein>
    <submittedName>
        <fullName evidence="9">MFS transporter</fullName>
    </submittedName>
</protein>
<feature type="transmembrane region" description="Helical" evidence="7">
    <location>
        <begin position="424"/>
        <end position="445"/>
    </location>
</feature>
<dbReference type="PROSITE" id="PS50850">
    <property type="entry name" value="MFS"/>
    <property type="match status" value="1"/>
</dbReference>
<evidence type="ECO:0000256" key="1">
    <source>
        <dbReference type="ARBA" id="ARBA00004141"/>
    </source>
</evidence>
<proteinExistence type="inferred from homology"/>